<dbReference type="InterPro" id="IPR029058">
    <property type="entry name" value="AB_hydrolase_fold"/>
</dbReference>
<keyword evidence="3" id="KW-0732">Signal</keyword>
<dbReference type="GO" id="GO:0008239">
    <property type="term" value="F:dipeptidyl-peptidase activity"/>
    <property type="evidence" value="ECO:0007669"/>
    <property type="project" value="TreeGrafter"/>
</dbReference>
<gene>
    <name evidence="6" type="ORF">LTR25_002299</name>
</gene>
<evidence type="ECO:0000313" key="7">
    <source>
        <dbReference type="Proteomes" id="UP001345827"/>
    </source>
</evidence>
<comment type="caution">
    <text evidence="6">The sequence shown here is derived from an EMBL/GenBank/DDBJ whole genome shotgun (WGS) entry which is preliminary data.</text>
</comment>
<dbReference type="Proteomes" id="UP001345827">
    <property type="component" value="Unassembled WGS sequence"/>
</dbReference>
<evidence type="ECO:0000313" key="6">
    <source>
        <dbReference type="EMBL" id="KAK5542414.1"/>
    </source>
</evidence>
<dbReference type="GO" id="GO:0006508">
    <property type="term" value="P:proteolysis"/>
    <property type="evidence" value="ECO:0007669"/>
    <property type="project" value="UniProtKB-KW"/>
</dbReference>
<dbReference type="AlphaFoldDB" id="A0AAV9QIN0"/>
<dbReference type="Gene3D" id="3.40.50.1820">
    <property type="entry name" value="alpha/beta hydrolase"/>
    <property type="match status" value="2"/>
</dbReference>
<dbReference type="EMBL" id="JAXLQG010000003">
    <property type="protein sequence ID" value="KAK5542414.1"/>
    <property type="molecule type" value="Genomic_DNA"/>
</dbReference>
<dbReference type="GO" id="GO:0070008">
    <property type="term" value="F:serine-type exopeptidase activity"/>
    <property type="evidence" value="ECO:0007669"/>
    <property type="project" value="InterPro"/>
</dbReference>
<keyword evidence="4" id="KW-0378">Hydrolase</keyword>
<evidence type="ECO:0000256" key="1">
    <source>
        <dbReference type="ARBA" id="ARBA00011079"/>
    </source>
</evidence>
<evidence type="ECO:0000256" key="3">
    <source>
        <dbReference type="ARBA" id="ARBA00022729"/>
    </source>
</evidence>
<comment type="similarity">
    <text evidence="1">Belongs to the peptidase S28 family.</text>
</comment>
<sequence>MIFILLVGFIPFWLKLTLANRLIYRGPDQVVLNDAETLAKVPEEFVTLPLDHTNAAASTFRNRFFVKADWYKKGGPVFLYDGGEGAADTSYIKGNSKTSYENLSFFERFLKDHGGLGIVWEHRYYGKSLPPGRNLEQSKEEDFKYLTTQQALSDVVAFARSFSRSGTPFDGLDLTPAKTPWIFVGCSYPGSRAALMRVAHPDTIFASYAASAPVQAAVAMSSYWEPTWSGMRKYGYSNCTADMHAAIVAIDARLSKSATDAFNIKRRIFGCTDPALSDGNFASSLSNLWTTWQSYDMSPDQADPPRPGIKQMCDFISYNPDTRSYSDAGGWAKVLRNGVDFTLGRLRSWPGFTTQASFNETQISCPSTPPSASVRCEKDDEVDNISWKYQYCTEWGYWQVGNPGTSQIVSKFYDLNFYRQQCLCQFQYAGKGPRAIPDTPRADLINQKYGGWNMRPARTFFTVGEFDPWRTLSPLRVDNTTIPDCEASTAPGTPLFGKVLSNKQHCGDFDNTDPDARAAHKLFSAALKKWLCCYTEKNKGNLNNGAKDALCPKL</sequence>
<keyword evidence="7" id="KW-1185">Reference proteome</keyword>
<name>A0AAV9QIN0_9PEZI</name>
<dbReference type="SUPFAM" id="SSF53474">
    <property type="entry name" value="alpha/beta-Hydrolases"/>
    <property type="match status" value="1"/>
</dbReference>
<reference evidence="6 7" key="1">
    <citation type="submission" date="2023-06" db="EMBL/GenBank/DDBJ databases">
        <title>Black Yeasts Isolated from many extreme environments.</title>
        <authorList>
            <person name="Coleine C."/>
            <person name="Stajich J.E."/>
            <person name="Selbmann L."/>
        </authorList>
    </citation>
    <scope>NUCLEOTIDE SEQUENCE [LARGE SCALE GENOMIC DNA]</scope>
    <source>
        <strain evidence="6 7">CCFEE 5887</strain>
    </source>
</reference>
<evidence type="ECO:0000256" key="5">
    <source>
        <dbReference type="ARBA" id="ARBA00023180"/>
    </source>
</evidence>
<proteinExistence type="inferred from homology"/>
<dbReference type="Pfam" id="PF05577">
    <property type="entry name" value="Peptidase_S28"/>
    <property type="match status" value="1"/>
</dbReference>
<protein>
    <submittedName>
        <fullName evidence="6">Uncharacterized protein</fullName>
    </submittedName>
</protein>
<evidence type="ECO:0000256" key="4">
    <source>
        <dbReference type="ARBA" id="ARBA00022801"/>
    </source>
</evidence>
<keyword evidence="5" id="KW-0325">Glycoprotein</keyword>
<dbReference type="PANTHER" id="PTHR11010:SF109">
    <property type="entry name" value="PEPTIDASE, FAMILY S28, PUTATIVE (AFU_ORTHOLOGUE AFUA_4G03790)-RELATED"/>
    <property type="match status" value="1"/>
</dbReference>
<organism evidence="6 7">
    <name type="scientific">Vermiconidia calcicola</name>
    <dbReference type="NCBI Taxonomy" id="1690605"/>
    <lineage>
        <taxon>Eukaryota</taxon>
        <taxon>Fungi</taxon>
        <taxon>Dikarya</taxon>
        <taxon>Ascomycota</taxon>
        <taxon>Pezizomycotina</taxon>
        <taxon>Dothideomycetes</taxon>
        <taxon>Dothideomycetidae</taxon>
        <taxon>Mycosphaerellales</taxon>
        <taxon>Extremaceae</taxon>
        <taxon>Vermiconidia</taxon>
    </lineage>
</organism>
<keyword evidence="2" id="KW-0645">Protease</keyword>
<accession>A0AAV9QIN0</accession>
<dbReference type="PANTHER" id="PTHR11010">
    <property type="entry name" value="PROTEASE S28 PRO-X CARBOXYPEPTIDASE-RELATED"/>
    <property type="match status" value="1"/>
</dbReference>
<dbReference type="InterPro" id="IPR008758">
    <property type="entry name" value="Peptidase_S28"/>
</dbReference>
<evidence type="ECO:0000256" key="2">
    <source>
        <dbReference type="ARBA" id="ARBA00022670"/>
    </source>
</evidence>